<dbReference type="PANTHER" id="PTHR30136:SF35">
    <property type="entry name" value="HTH-TYPE TRANSCRIPTIONAL REGULATOR RV1719"/>
    <property type="match status" value="1"/>
</dbReference>
<dbReference type="Proteomes" id="UP000008004">
    <property type="component" value="Chromosome"/>
</dbReference>
<protein>
    <submittedName>
        <fullName evidence="6">Regulatory protein, IclR</fullName>
    </submittedName>
</protein>
<dbReference type="InterPro" id="IPR036390">
    <property type="entry name" value="WH_DNA-bd_sf"/>
</dbReference>
<dbReference type="PANTHER" id="PTHR30136">
    <property type="entry name" value="HELIX-TURN-HELIX TRANSCRIPTIONAL REGULATOR, ICLR FAMILY"/>
    <property type="match status" value="1"/>
</dbReference>
<keyword evidence="1" id="KW-0805">Transcription regulation</keyword>
<feature type="domain" description="HTH iclR-type" evidence="4">
    <location>
        <begin position="1"/>
        <end position="62"/>
    </location>
</feature>
<evidence type="ECO:0000256" key="1">
    <source>
        <dbReference type="ARBA" id="ARBA00023015"/>
    </source>
</evidence>
<dbReference type="Pfam" id="PF09339">
    <property type="entry name" value="HTH_IclR"/>
    <property type="match status" value="1"/>
</dbReference>
<dbReference type="InterPro" id="IPR050707">
    <property type="entry name" value="HTH_MetabolicPath_Reg"/>
</dbReference>
<dbReference type="GO" id="GO:0003700">
    <property type="term" value="F:DNA-binding transcription factor activity"/>
    <property type="evidence" value="ECO:0007669"/>
    <property type="project" value="TreeGrafter"/>
</dbReference>
<dbReference type="InterPro" id="IPR014757">
    <property type="entry name" value="Tscrpt_reg_IclR_C"/>
</dbReference>
<dbReference type="InterPro" id="IPR036388">
    <property type="entry name" value="WH-like_DNA-bd_sf"/>
</dbReference>
<dbReference type="SMART" id="SM00346">
    <property type="entry name" value="HTH_ICLR"/>
    <property type="match status" value="1"/>
</dbReference>
<organism evidence="6 7">
    <name type="scientific">Mycobacterium intracellulare (strain ATCC 13950 / DSM 43223 / JCM 6384 / NCTC 13025 / 3600)</name>
    <dbReference type="NCBI Taxonomy" id="487521"/>
    <lineage>
        <taxon>Bacteria</taxon>
        <taxon>Bacillati</taxon>
        <taxon>Actinomycetota</taxon>
        <taxon>Actinomycetes</taxon>
        <taxon>Mycobacteriales</taxon>
        <taxon>Mycobacteriaceae</taxon>
        <taxon>Mycobacterium</taxon>
        <taxon>Mycobacterium avium complex (MAC)</taxon>
    </lineage>
</organism>
<dbReference type="PROSITE" id="PS51077">
    <property type="entry name" value="HTH_ICLR"/>
    <property type="match status" value="1"/>
</dbReference>
<evidence type="ECO:0000259" key="4">
    <source>
        <dbReference type="PROSITE" id="PS51077"/>
    </source>
</evidence>
<evidence type="ECO:0000259" key="5">
    <source>
        <dbReference type="PROSITE" id="PS51078"/>
    </source>
</evidence>
<dbReference type="InterPro" id="IPR005471">
    <property type="entry name" value="Tscrpt_reg_IclR_N"/>
</dbReference>
<name>H8IKX6_MYCIA</name>
<dbReference type="Gene3D" id="1.10.10.10">
    <property type="entry name" value="Winged helix-like DNA-binding domain superfamily/Winged helix DNA-binding domain"/>
    <property type="match status" value="1"/>
</dbReference>
<dbReference type="KEGG" id="mia:OCU_15160"/>
<dbReference type="InterPro" id="IPR029016">
    <property type="entry name" value="GAF-like_dom_sf"/>
</dbReference>
<proteinExistence type="predicted"/>
<keyword evidence="2" id="KW-0238">DNA-binding</keyword>
<evidence type="ECO:0000313" key="6">
    <source>
        <dbReference type="EMBL" id="AFC42735.1"/>
    </source>
</evidence>
<dbReference type="HOGENOM" id="CLU_062618_6_4_11"/>
<evidence type="ECO:0000256" key="3">
    <source>
        <dbReference type="ARBA" id="ARBA00023163"/>
    </source>
</evidence>
<dbReference type="EMBL" id="CP003322">
    <property type="protein sequence ID" value="AFC42735.1"/>
    <property type="molecule type" value="Genomic_DNA"/>
</dbReference>
<dbReference type="AlphaFoldDB" id="H8IKX6"/>
<evidence type="ECO:0000313" key="7">
    <source>
        <dbReference type="Proteomes" id="UP000008004"/>
    </source>
</evidence>
<dbReference type="GO" id="GO:0003677">
    <property type="term" value="F:DNA binding"/>
    <property type="evidence" value="ECO:0007669"/>
    <property type="project" value="UniProtKB-KW"/>
</dbReference>
<keyword evidence="3" id="KW-0804">Transcription</keyword>
<gene>
    <name evidence="6" type="ordered locus">OCU_15160</name>
</gene>
<dbReference type="Gene3D" id="3.30.450.40">
    <property type="match status" value="1"/>
</dbReference>
<dbReference type="PROSITE" id="PS51078">
    <property type="entry name" value="ICLR_ED"/>
    <property type="match status" value="1"/>
</dbReference>
<dbReference type="Pfam" id="PF01614">
    <property type="entry name" value="IclR_C"/>
    <property type="match status" value="1"/>
</dbReference>
<feature type="domain" description="IclR-ED" evidence="5">
    <location>
        <begin position="63"/>
        <end position="241"/>
    </location>
</feature>
<evidence type="ECO:0000256" key="2">
    <source>
        <dbReference type="ARBA" id="ARBA00023125"/>
    </source>
</evidence>
<dbReference type="SUPFAM" id="SSF46785">
    <property type="entry name" value="Winged helix' DNA-binding domain"/>
    <property type="match status" value="1"/>
</dbReference>
<dbReference type="eggNOG" id="COG1414">
    <property type="taxonomic scope" value="Bacteria"/>
</dbReference>
<accession>H8IKX6</accession>
<dbReference type="GO" id="GO:0045892">
    <property type="term" value="P:negative regulation of DNA-templated transcription"/>
    <property type="evidence" value="ECO:0007669"/>
    <property type="project" value="TreeGrafter"/>
</dbReference>
<dbReference type="SUPFAM" id="SSF55781">
    <property type="entry name" value="GAF domain-like"/>
    <property type="match status" value="1"/>
</dbReference>
<dbReference type="PATRIC" id="fig|487521.10.peg.1523"/>
<sequence length="241" mass="26077">MESVDNALQIVMLLATRNELRLTDVSAYLGVASSTAHRLLAMLSYRGLIRQDPKTRAYRVGPGLDLLAFSVLRQLDVRDRARPVLEKLNAGLKETVHLGRLEGAEVDFVASIESPQALRVSNRLGVAMPAHCTSTGKALLSALGPGELDRLYPHADLIQMTRNSIASRVALDAELAEVRKRGYAISNEEGEVGVISIAVALRGGSYALNASVPVSRMTKRLRRTVLSELIAATDEIDGLLP</sequence>
<reference evidence="6 7" key="1">
    <citation type="journal article" date="2012" name="J. Bacteriol.">
        <title>Complete genome sequence of Mycobacterium intracellulare strain ATCC 13950T.</title>
        <authorList>
            <person name="Kim B.J."/>
            <person name="Choi B.S."/>
            <person name="Lim J.S."/>
            <person name="Choi I.Y."/>
            <person name="Lee J.H."/>
            <person name="Chun J."/>
            <person name="Kook Y.H."/>
            <person name="Kim B.J."/>
        </authorList>
    </citation>
    <scope>NUCLEOTIDE SEQUENCE [LARGE SCALE GENOMIC DNA]</scope>
    <source>
        <strain evidence="7">ATCC 13950 / DSM 43223 / JCM 6384 / NCTC 13025 / 3600</strain>
    </source>
</reference>